<evidence type="ECO:0000256" key="11">
    <source>
        <dbReference type="ARBA" id="ARBA00023242"/>
    </source>
</evidence>
<keyword evidence="18" id="KW-1185">Reference proteome</keyword>
<evidence type="ECO:0000256" key="14">
    <source>
        <dbReference type="RuleBase" id="RU004070"/>
    </source>
</evidence>
<dbReference type="SUPFAM" id="SSF52540">
    <property type="entry name" value="P-loop containing nucleoside triphosphate hydrolases"/>
    <property type="match status" value="1"/>
</dbReference>
<accession>A0A1S8WFU2</accession>
<evidence type="ECO:0000256" key="5">
    <source>
        <dbReference type="ARBA" id="ARBA00022763"/>
    </source>
</evidence>
<comment type="similarity">
    <text evidence="2 14">Belongs to the MCM family.</text>
</comment>
<keyword evidence="8 14" id="KW-0067">ATP-binding</keyword>
<keyword evidence="5" id="KW-0227">DNA damage</keyword>
<proteinExistence type="inferred from homology"/>
<evidence type="ECO:0000313" key="17">
    <source>
        <dbReference type="EMBL" id="OON13332.1"/>
    </source>
</evidence>
<dbReference type="InterPro" id="IPR041562">
    <property type="entry name" value="MCM_lid"/>
</dbReference>
<evidence type="ECO:0000256" key="4">
    <source>
        <dbReference type="ARBA" id="ARBA00022741"/>
    </source>
</evidence>
<dbReference type="InterPro" id="IPR027417">
    <property type="entry name" value="P-loop_NTPase"/>
</dbReference>
<keyword evidence="6" id="KW-0378">Hydrolase</keyword>
<dbReference type="EC" id="3.6.4.12" evidence="3"/>
<reference evidence="17 18" key="1">
    <citation type="submission" date="2015-03" db="EMBL/GenBank/DDBJ databases">
        <title>Draft genome of the nematode, Opisthorchis viverrini.</title>
        <authorList>
            <person name="Mitreva M."/>
        </authorList>
    </citation>
    <scope>NUCLEOTIDE SEQUENCE [LARGE SCALE GENOMIC DNA]</scope>
    <source>
        <strain evidence="17">Khon Kaen</strain>
    </source>
</reference>
<keyword evidence="4 14" id="KW-0547">Nucleotide-binding</keyword>
<dbReference type="PANTHER" id="PTHR11630">
    <property type="entry name" value="DNA REPLICATION LICENSING FACTOR MCM FAMILY MEMBER"/>
    <property type="match status" value="1"/>
</dbReference>
<evidence type="ECO:0000256" key="2">
    <source>
        <dbReference type="ARBA" id="ARBA00008010"/>
    </source>
</evidence>
<dbReference type="GO" id="GO:0003697">
    <property type="term" value="F:single-stranded DNA binding"/>
    <property type="evidence" value="ECO:0007669"/>
    <property type="project" value="TreeGrafter"/>
</dbReference>
<keyword evidence="7" id="KW-0347">Helicase</keyword>
<dbReference type="InterPro" id="IPR031327">
    <property type="entry name" value="MCM"/>
</dbReference>
<evidence type="ECO:0000256" key="8">
    <source>
        <dbReference type="ARBA" id="ARBA00022840"/>
    </source>
</evidence>
<dbReference type="InterPro" id="IPR058768">
    <property type="entry name" value="MCM9_N"/>
</dbReference>
<dbReference type="Pfam" id="PF00493">
    <property type="entry name" value="MCM"/>
    <property type="match status" value="1"/>
</dbReference>
<dbReference type="SUPFAM" id="SSF50249">
    <property type="entry name" value="Nucleic acid-binding proteins"/>
    <property type="match status" value="1"/>
</dbReference>
<evidence type="ECO:0000259" key="16">
    <source>
        <dbReference type="PROSITE" id="PS50051"/>
    </source>
</evidence>
<evidence type="ECO:0000256" key="9">
    <source>
        <dbReference type="ARBA" id="ARBA00023125"/>
    </source>
</evidence>
<dbReference type="PRINTS" id="PR01657">
    <property type="entry name" value="MCMFAMILY"/>
</dbReference>
<feature type="domain" description="MCM C-terminal AAA(+) ATPase" evidence="16">
    <location>
        <begin position="308"/>
        <end position="519"/>
    </location>
</feature>
<dbReference type="GO" id="GO:0005524">
    <property type="term" value="F:ATP binding"/>
    <property type="evidence" value="ECO:0007669"/>
    <property type="project" value="UniProtKB-KW"/>
</dbReference>
<dbReference type="PROSITE" id="PS50051">
    <property type="entry name" value="MCM_2"/>
    <property type="match status" value="1"/>
</dbReference>
<comment type="catalytic activity">
    <reaction evidence="13">
        <text>ATP + H2O = ADP + phosphate + H(+)</text>
        <dbReference type="Rhea" id="RHEA:13065"/>
        <dbReference type="ChEBI" id="CHEBI:15377"/>
        <dbReference type="ChEBI" id="CHEBI:15378"/>
        <dbReference type="ChEBI" id="CHEBI:30616"/>
        <dbReference type="ChEBI" id="CHEBI:43474"/>
        <dbReference type="ChEBI" id="CHEBI:456216"/>
        <dbReference type="EC" id="3.6.4.12"/>
    </reaction>
</comment>
<evidence type="ECO:0000256" key="6">
    <source>
        <dbReference type="ARBA" id="ARBA00022801"/>
    </source>
</evidence>
<dbReference type="Proteomes" id="UP000243686">
    <property type="component" value="Unassembled WGS sequence"/>
</dbReference>
<dbReference type="Gene3D" id="2.40.50.140">
    <property type="entry name" value="Nucleic acid-binding proteins"/>
    <property type="match status" value="1"/>
</dbReference>
<feature type="region of interest" description="Disordered" evidence="15">
    <location>
        <begin position="777"/>
        <end position="809"/>
    </location>
</feature>
<feature type="region of interest" description="Disordered" evidence="15">
    <location>
        <begin position="834"/>
        <end position="863"/>
    </location>
</feature>
<dbReference type="SMART" id="SM00350">
    <property type="entry name" value="MCM"/>
    <property type="match status" value="1"/>
</dbReference>
<dbReference type="InterPro" id="IPR033762">
    <property type="entry name" value="MCM_OB"/>
</dbReference>
<comment type="subcellular location">
    <subcellularLocation>
        <location evidence="1">Nucleus</location>
    </subcellularLocation>
</comment>
<dbReference type="AlphaFoldDB" id="A0A1S8WFU2"/>
<organism evidence="17 18">
    <name type="scientific">Opisthorchis viverrini</name>
    <name type="common">Southeast Asian liver fluke</name>
    <dbReference type="NCBI Taxonomy" id="6198"/>
    <lineage>
        <taxon>Eukaryota</taxon>
        <taxon>Metazoa</taxon>
        <taxon>Spiralia</taxon>
        <taxon>Lophotrochozoa</taxon>
        <taxon>Platyhelminthes</taxon>
        <taxon>Trematoda</taxon>
        <taxon>Digenea</taxon>
        <taxon>Opisthorchiida</taxon>
        <taxon>Opisthorchiata</taxon>
        <taxon>Opisthorchiidae</taxon>
        <taxon>Opisthorchis</taxon>
    </lineage>
</organism>
<keyword evidence="10" id="KW-0234">DNA repair</keyword>
<dbReference type="GO" id="GO:0005634">
    <property type="term" value="C:nucleus"/>
    <property type="evidence" value="ECO:0007669"/>
    <property type="project" value="UniProtKB-SubCell"/>
</dbReference>
<evidence type="ECO:0000256" key="15">
    <source>
        <dbReference type="SAM" id="MobiDB-lite"/>
    </source>
</evidence>
<feature type="non-terminal residue" evidence="17">
    <location>
        <position position="882"/>
    </location>
</feature>
<evidence type="ECO:0000256" key="1">
    <source>
        <dbReference type="ARBA" id="ARBA00004123"/>
    </source>
</evidence>
<dbReference type="Gene3D" id="3.30.1640.10">
    <property type="entry name" value="mini-chromosome maintenance (MCM) complex, chain A, domain 1"/>
    <property type="match status" value="1"/>
</dbReference>
<evidence type="ECO:0000256" key="12">
    <source>
        <dbReference type="ARBA" id="ARBA00041085"/>
    </source>
</evidence>
<evidence type="ECO:0000256" key="7">
    <source>
        <dbReference type="ARBA" id="ARBA00022806"/>
    </source>
</evidence>
<dbReference type="Pfam" id="PF17207">
    <property type="entry name" value="MCM_OB"/>
    <property type="match status" value="1"/>
</dbReference>
<dbReference type="Gene3D" id="3.40.50.300">
    <property type="entry name" value="P-loop containing nucleotide triphosphate hydrolases"/>
    <property type="match status" value="1"/>
</dbReference>
<dbReference type="Gene3D" id="2.20.28.10">
    <property type="match status" value="1"/>
</dbReference>
<dbReference type="GO" id="GO:0017116">
    <property type="term" value="F:single-stranded DNA helicase activity"/>
    <property type="evidence" value="ECO:0007669"/>
    <property type="project" value="TreeGrafter"/>
</dbReference>
<dbReference type="InterPro" id="IPR001208">
    <property type="entry name" value="MCM_dom"/>
</dbReference>
<evidence type="ECO:0000256" key="10">
    <source>
        <dbReference type="ARBA" id="ARBA00023204"/>
    </source>
</evidence>
<evidence type="ECO:0000256" key="3">
    <source>
        <dbReference type="ARBA" id="ARBA00012551"/>
    </source>
</evidence>
<evidence type="ECO:0000313" key="18">
    <source>
        <dbReference type="Proteomes" id="UP000243686"/>
    </source>
</evidence>
<keyword evidence="9 14" id="KW-0238">DNA-binding</keyword>
<sequence length="882" mass="98054">MPRTLNNRKNKEYVSALFSEYLLRDHRSDLLQISTQSTALHRSVVVHFNYLCEFDNMFSELLLVKPENTLMLLNEGLRASLSSHENTNEPVRADFESFVHVRLTALPVIPEVHRTTVPLSSDVGRFIAFRCTVSRVGPIQVLQGRATYVCSKCGYRFPVDACFENQYMIKPPRYCPNRDPPCGATYLKPIADNVVCAKNYQEIRVHERFRCLSVGVMPRSIRVCLEDDLVETVKPGDDVVVNGIVTRRWQTPRENSPCDISLWIRANYVENLSELKTCSNPSRLPAERIIDFQSFWARTTNFTEALEARNTLLRSICPDVCGMYLVKLSLALMLASSPDWNCSSGDEKPSAAELKPRIRGSPHILLVGDPGTAKSILLRSATSLSNRAVLTAATVTTAAGLTAAAVRDAHGWSLDAGALVLADGGLCAIDEFTALQGTHRSAVHEAMEQQTISLAKAGLITRLNCRCSVLAAANPPLEDSSRSDDFGLPTSLLSRFDLIWRLVDPMDSVAWDRKIADFILKLDSKADSHVSSKHALWPTERLREYFTWVRQEFKPRLSPSAANLLQRYYVWRRKSMGFYGVNCQNGTQGRTTLRLLESLVRLTRAHARLMARSEAGSEDAVIVIGLMDASLQSTTTGDDSRALTDASYWMSTPEAIVAADIPTDCRKEFGDWEQAVRAALSEISTDGDLPDVSEDEVECEEVDEQVKDSLEAFSLSDKDMKENSVFSLTAAPLFSSTQLAPLHLSVPGFEDLEFGAFEQQESVALDSRPVVSRVVSSRSPVVNTASTAHSSPELPFPSPRKSETKSERQQRICQKLSRFSANVASSKRHLTEEHFPLSDILQSPQKPRDILSGSSPDTKKPAYECTLSSDVRLTDSDFEIDL</sequence>
<dbReference type="EMBL" id="KV907486">
    <property type="protein sequence ID" value="OON13332.1"/>
    <property type="molecule type" value="Genomic_DNA"/>
</dbReference>
<dbReference type="Pfam" id="PF26066">
    <property type="entry name" value="MCM9_N"/>
    <property type="match status" value="1"/>
</dbReference>
<dbReference type="GO" id="GO:0000724">
    <property type="term" value="P:double-strand break repair via homologous recombination"/>
    <property type="evidence" value="ECO:0007669"/>
    <property type="project" value="TreeGrafter"/>
</dbReference>
<name>A0A1S8WFU2_OPIVI</name>
<evidence type="ECO:0000256" key="13">
    <source>
        <dbReference type="ARBA" id="ARBA00047995"/>
    </source>
</evidence>
<dbReference type="Pfam" id="PF17855">
    <property type="entry name" value="MCM_lid"/>
    <property type="match status" value="1"/>
</dbReference>
<keyword evidence="11" id="KW-0539">Nucleus</keyword>
<feature type="compositionally biased region" description="Basic and acidic residues" evidence="15">
    <location>
        <begin position="800"/>
        <end position="809"/>
    </location>
</feature>
<dbReference type="PANTHER" id="PTHR11630:SF48">
    <property type="entry name" value="DNA HELICASE MCM9"/>
    <property type="match status" value="1"/>
</dbReference>
<dbReference type="GO" id="GO:0042555">
    <property type="term" value="C:MCM complex"/>
    <property type="evidence" value="ECO:0007669"/>
    <property type="project" value="TreeGrafter"/>
</dbReference>
<dbReference type="GO" id="GO:0016787">
    <property type="term" value="F:hydrolase activity"/>
    <property type="evidence" value="ECO:0007669"/>
    <property type="project" value="UniProtKB-KW"/>
</dbReference>
<gene>
    <name evidence="17" type="ORF">X801_10893</name>
</gene>
<dbReference type="InterPro" id="IPR012340">
    <property type="entry name" value="NA-bd_OB-fold"/>
</dbReference>
<protein>
    <recommendedName>
        <fullName evidence="12">DNA helicase MCM9</fullName>
        <ecNumber evidence="3">3.6.4.12</ecNumber>
    </recommendedName>
</protein>